<feature type="domain" description="4Fe-4S ferredoxin-type" evidence="8">
    <location>
        <begin position="608"/>
        <end position="637"/>
    </location>
</feature>
<comment type="cofactor">
    <cofactor evidence="1">
        <name>FAD</name>
        <dbReference type="ChEBI" id="CHEBI:57692"/>
    </cofactor>
</comment>
<dbReference type="InterPro" id="IPR039650">
    <property type="entry name" value="HdrA-like"/>
</dbReference>
<dbReference type="Proteomes" id="UP000811545">
    <property type="component" value="Unassembled WGS sequence"/>
</dbReference>
<proteinExistence type="inferred from homology"/>
<dbReference type="Pfam" id="PF12831">
    <property type="entry name" value="FAD_oxidored"/>
    <property type="match status" value="1"/>
</dbReference>
<dbReference type="Gene3D" id="3.30.70.20">
    <property type="match status" value="2"/>
</dbReference>
<dbReference type="SUPFAM" id="SSF54862">
    <property type="entry name" value="4Fe-4S ferredoxins"/>
    <property type="match status" value="2"/>
</dbReference>
<reference evidence="9 10" key="1">
    <citation type="journal article" date="2021" name="bioRxiv">
        <title>Unique metabolic strategies in Hadean analogues reveal hints for primordial physiology.</title>
        <authorList>
            <person name="Nobu M.K."/>
            <person name="Nakai R."/>
            <person name="Tamazawa S."/>
            <person name="Mori H."/>
            <person name="Toyoda A."/>
            <person name="Ijiri A."/>
            <person name="Suzuki S."/>
            <person name="Kurokawa K."/>
            <person name="Kamagata Y."/>
            <person name="Tamaki H."/>
        </authorList>
    </citation>
    <scope>NUCLEOTIDE SEQUENCE [LARGE SCALE GENOMIC DNA]</scope>
    <source>
        <strain evidence="9">BS525</strain>
    </source>
</reference>
<dbReference type="PANTHER" id="PTHR43498:SF1">
    <property type="entry name" value="COB--COM HETERODISULFIDE REDUCTASE IRON-SULFUR SUBUNIT A"/>
    <property type="match status" value="1"/>
</dbReference>
<evidence type="ECO:0000256" key="3">
    <source>
        <dbReference type="ARBA" id="ARBA00022723"/>
    </source>
</evidence>
<dbReference type="PROSITE" id="PS51379">
    <property type="entry name" value="4FE4S_FER_2"/>
    <property type="match status" value="4"/>
</dbReference>
<dbReference type="AlphaFoldDB" id="A0A9E2F3Y4"/>
<evidence type="ECO:0000256" key="6">
    <source>
        <dbReference type="ARBA" id="ARBA00023004"/>
    </source>
</evidence>
<dbReference type="GO" id="GO:0046872">
    <property type="term" value="F:metal ion binding"/>
    <property type="evidence" value="ECO:0007669"/>
    <property type="project" value="UniProtKB-KW"/>
</dbReference>
<feature type="domain" description="4Fe-4S ferredoxin-type" evidence="8">
    <location>
        <begin position="281"/>
        <end position="315"/>
    </location>
</feature>
<dbReference type="GO" id="GO:0016491">
    <property type="term" value="F:oxidoreductase activity"/>
    <property type="evidence" value="ECO:0007669"/>
    <property type="project" value="UniProtKB-KW"/>
</dbReference>
<evidence type="ECO:0000313" key="10">
    <source>
        <dbReference type="Proteomes" id="UP000811545"/>
    </source>
</evidence>
<keyword evidence="6" id="KW-0408">Iron</keyword>
<organism evidence="9 10">
    <name type="scientific">Psychracetigena formicireducens</name>
    <dbReference type="NCBI Taxonomy" id="2986056"/>
    <lineage>
        <taxon>Bacteria</taxon>
        <taxon>Bacillati</taxon>
        <taxon>Candidatus Lithacetigenota</taxon>
        <taxon>Candidatus Psychracetigena</taxon>
    </lineage>
</organism>
<name>A0A9E2F3Y4_PSYF1</name>
<evidence type="ECO:0000256" key="1">
    <source>
        <dbReference type="ARBA" id="ARBA00001974"/>
    </source>
</evidence>
<dbReference type="GO" id="GO:0051536">
    <property type="term" value="F:iron-sulfur cluster binding"/>
    <property type="evidence" value="ECO:0007669"/>
    <property type="project" value="UniProtKB-KW"/>
</dbReference>
<dbReference type="InterPro" id="IPR017896">
    <property type="entry name" value="4Fe4S_Fe-S-bd"/>
</dbReference>
<evidence type="ECO:0000256" key="2">
    <source>
        <dbReference type="ARBA" id="ARBA00006561"/>
    </source>
</evidence>
<protein>
    <submittedName>
        <fullName evidence="9">Electron transport complex subunit RsxB</fullName>
    </submittedName>
</protein>
<sequence length="652" mass="72207">MRKIGVFVCWCGLNISRTVDIQRVVEEASNHPLVMCSTDYKYLCSEPGQKLIKEMVEEKGLDGYVVAACSPSMHETTFRELALRCDINPYLCEMANIREQCSWVHEDKEEATEKAIKLVNMAIEKVLHNKPLYPESFPLNKRAMVIGAGVAGMQAALDIADAGYEVLLVEKRPFIGGHMTQLSETFPTLDCAQCILTPKTAEVARHPRIKMMPYCEVEEVKGYVGNYEVDIRKKSTFVDWDKCTGCNICVEKCPQKTYSEFECGLKDRKSIDMAFPQAVPFKVSIDKESCIFLNKGKCGVCVKLCPAGAIDFQKQDQIVKEKVGAIIVATGYDLIDKSELAEYGYGKYTDVVDGMQYERINSSSGPFSGVIRRPSDGKIPKEIVFIQCAGSRDREKGKPYCSKICCMYTAKQARLYKHKVPDGQVYIFYMDIRAGGKGYEEFVHRSVEEAGILYLRGQVSRVFEEDGKLVVWGMDTLSGKKIEINADMVVLASAMVPSNGVKELANKLKISTDEHGFIQEAHPKLKPVECMTRGVYLAGCGHAPKDIAESVAQGSATASKLLSLFSRNAVLAEPTVSIVNQDECSGCLSCEIVCPYGAIEKEDYRGKIIAKVNSALCQGCGSCTVICRSGAIDLKGYTNQQIMAELEALLWK</sequence>
<dbReference type="PANTHER" id="PTHR43498">
    <property type="entry name" value="FERREDOXIN:COB-COM HETERODISULFIDE REDUCTASE SUBUNIT A"/>
    <property type="match status" value="1"/>
</dbReference>
<evidence type="ECO:0000256" key="5">
    <source>
        <dbReference type="ARBA" id="ARBA00023002"/>
    </source>
</evidence>
<keyword evidence="4" id="KW-0274">FAD</keyword>
<keyword evidence="5" id="KW-0560">Oxidoreductase</keyword>
<dbReference type="EMBL" id="QLTW01000007">
    <property type="protein sequence ID" value="MBT9144416.1"/>
    <property type="molecule type" value="Genomic_DNA"/>
</dbReference>
<dbReference type="Pfam" id="PF00037">
    <property type="entry name" value="Fer4"/>
    <property type="match status" value="1"/>
</dbReference>
<comment type="caution">
    <text evidence="9">The sequence shown here is derived from an EMBL/GenBank/DDBJ whole genome shotgun (WGS) entry which is preliminary data.</text>
</comment>
<dbReference type="SUPFAM" id="SSF51971">
    <property type="entry name" value="Nucleotide-binding domain"/>
    <property type="match status" value="1"/>
</dbReference>
<dbReference type="Gene3D" id="3.40.50.720">
    <property type="entry name" value="NAD(P)-binding Rossmann-like Domain"/>
    <property type="match status" value="1"/>
</dbReference>
<keyword evidence="3" id="KW-0479">Metal-binding</keyword>
<dbReference type="InterPro" id="IPR017900">
    <property type="entry name" value="4Fe4S_Fe_S_CS"/>
</dbReference>
<dbReference type="PROSITE" id="PS00198">
    <property type="entry name" value="4FE4S_FER_1"/>
    <property type="match status" value="2"/>
</dbReference>
<evidence type="ECO:0000259" key="8">
    <source>
        <dbReference type="PROSITE" id="PS51379"/>
    </source>
</evidence>
<dbReference type="Pfam" id="PF12838">
    <property type="entry name" value="Fer4_7"/>
    <property type="match status" value="1"/>
</dbReference>
<feature type="domain" description="4Fe-4S ferredoxin-type" evidence="8">
    <location>
        <begin position="234"/>
        <end position="264"/>
    </location>
</feature>
<keyword evidence="7" id="KW-0411">Iron-sulfur</keyword>
<evidence type="ECO:0000256" key="4">
    <source>
        <dbReference type="ARBA" id="ARBA00022827"/>
    </source>
</evidence>
<comment type="similarity">
    <text evidence="2">Belongs to the HdrA family.</text>
</comment>
<evidence type="ECO:0000256" key="7">
    <source>
        <dbReference type="ARBA" id="ARBA00023014"/>
    </source>
</evidence>
<accession>A0A9E2F3Y4</accession>
<feature type="domain" description="4Fe-4S ferredoxin-type" evidence="8">
    <location>
        <begin position="575"/>
        <end position="604"/>
    </location>
</feature>
<keyword evidence="4" id="KW-0285">Flavoprotein</keyword>
<evidence type="ECO:0000313" key="9">
    <source>
        <dbReference type="EMBL" id="MBT9144416.1"/>
    </source>
</evidence>
<gene>
    <name evidence="9" type="primary">rsxB_3</name>
    <name evidence="9" type="ORF">DDT42_00257</name>
</gene>